<dbReference type="OrthoDB" id="9808564at2"/>
<dbReference type="Proteomes" id="UP000193427">
    <property type="component" value="Chromosome"/>
</dbReference>
<dbReference type="InterPro" id="IPR014043">
    <property type="entry name" value="Acyl_transferase_dom"/>
</dbReference>
<gene>
    <name evidence="2" type="ORF">A4W93_17560</name>
</gene>
<dbReference type="KEGG" id="rgu:A4W93_17560"/>
<dbReference type="InterPro" id="IPR050858">
    <property type="entry name" value="Mal-CoA-ACP_Trans/PKS_FabD"/>
</dbReference>
<dbReference type="Gene3D" id="3.40.366.10">
    <property type="entry name" value="Malonyl-Coenzyme A Acyl Carrier Protein, domain 2"/>
    <property type="match status" value="1"/>
</dbReference>
<keyword evidence="3" id="KW-1185">Reference proteome</keyword>
<protein>
    <recommendedName>
        <fullName evidence="1">Malonyl-CoA:ACP transacylase (MAT) domain-containing protein</fullName>
    </recommendedName>
</protein>
<dbReference type="GO" id="GO:0005829">
    <property type="term" value="C:cytosol"/>
    <property type="evidence" value="ECO:0007669"/>
    <property type="project" value="TreeGrafter"/>
</dbReference>
<dbReference type="InterPro" id="IPR016036">
    <property type="entry name" value="Malonyl_transacylase_ACP-bd"/>
</dbReference>
<dbReference type="Pfam" id="PF00698">
    <property type="entry name" value="Acyl_transf_1"/>
    <property type="match status" value="1"/>
</dbReference>
<dbReference type="EMBL" id="CP015118">
    <property type="protein sequence ID" value="ARN21558.1"/>
    <property type="molecule type" value="Genomic_DNA"/>
</dbReference>
<dbReference type="PANTHER" id="PTHR42681">
    <property type="entry name" value="MALONYL-COA-ACYL CARRIER PROTEIN TRANSACYLASE, MITOCHONDRIAL"/>
    <property type="match status" value="1"/>
</dbReference>
<organism evidence="2 3">
    <name type="scientific">Piscinibacter gummiphilus</name>
    <dbReference type="NCBI Taxonomy" id="946333"/>
    <lineage>
        <taxon>Bacteria</taxon>
        <taxon>Pseudomonadati</taxon>
        <taxon>Pseudomonadota</taxon>
        <taxon>Betaproteobacteria</taxon>
        <taxon>Burkholderiales</taxon>
        <taxon>Sphaerotilaceae</taxon>
        <taxon>Piscinibacter</taxon>
    </lineage>
</organism>
<dbReference type="SUPFAM" id="SSF52151">
    <property type="entry name" value="FabD/lysophospholipase-like"/>
    <property type="match status" value="1"/>
</dbReference>
<feature type="domain" description="Malonyl-CoA:ACP transacylase (MAT)" evidence="1">
    <location>
        <begin position="6"/>
        <end position="307"/>
    </location>
</feature>
<evidence type="ECO:0000313" key="2">
    <source>
        <dbReference type="EMBL" id="ARN21558.1"/>
    </source>
</evidence>
<dbReference type="InterPro" id="IPR016035">
    <property type="entry name" value="Acyl_Trfase/lysoPLipase"/>
</dbReference>
<name>A0A1W6LBL6_9BURK</name>
<sequence length="308" mass="32471">MTLALLFPGQGVQHPDMLRWIDEHPEAAGPLSAMAARLGPDWRAHLADDTWATSNRVAQCLMTGTSLAAWRALAVHLPSPVAVAGYSVGELAAFGAAGVYDDETALSLAEARSQAMDACAAGHEGGLLSASGVAPAAVAALCERLDLAVAIDVAPDRVVLGGAMDALADATAELRSTGADVVPLKVRVVSHTRWMQAASDTFAARIAPMSWRPAGTWVVTNLDGSAQRAVTPLKRALVGQIAATVRWREAMETLAERGPRCVLEVGAGSALSRLWRTHRPDIPVRSVDEFNSVSAVVKWVSTQLDRAF</sequence>
<accession>A0A1W6LBL6</accession>
<dbReference type="GO" id="GO:0006633">
    <property type="term" value="P:fatty acid biosynthetic process"/>
    <property type="evidence" value="ECO:0007669"/>
    <property type="project" value="TreeGrafter"/>
</dbReference>
<dbReference type="PANTHER" id="PTHR42681:SF6">
    <property type="entry name" value="BLL0263 PROTEIN"/>
    <property type="match status" value="1"/>
</dbReference>
<dbReference type="STRING" id="946333.A4W93_17560"/>
<evidence type="ECO:0000313" key="3">
    <source>
        <dbReference type="Proteomes" id="UP000193427"/>
    </source>
</evidence>
<dbReference type="GO" id="GO:0004314">
    <property type="term" value="F:[acyl-carrier-protein] S-malonyltransferase activity"/>
    <property type="evidence" value="ECO:0007669"/>
    <property type="project" value="TreeGrafter"/>
</dbReference>
<reference evidence="2 3" key="1">
    <citation type="submission" date="2016-04" db="EMBL/GenBank/DDBJ databases">
        <title>Complete genome sequence of natural rubber-degrading, novel Gram-negative bacterium, Rhizobacter gummiphilus strain NS21.</title>
        <authorList>
            <person name="Tabata M."/>
            <person name="Kasai D."/>
            <person name="Fukuda M."/>
        </authorList>
    </citation>
    <scope>NUCLEOTIDE SEQUENCE [LARGE SCALE GENOMIC DNA]</scope>
    <source>
        <strain evidence="2 3">NS21</strain>
    </source>
</reference>
<dbReference type="Gene3D" id="3.30.70.250">
    <property type="entry name" value="Malonyl-CoA ACP transacylase, ACP-binding"/>
    <property type="match status" value="1"/>
</dbReference>
<proteinExistence type="predicted"/>
<evidence type="ECO:0000259" key="1">
    <source>
        <dbReference type="SMART" id="SM00827"/>
    </source>
</evidence>
<dbReference type="InterPro" id="IPR001227">
    <property type="entry name" value="Ac_transferase_dom_sf"/>
</dbReference>
<dbReference type="SUPFAM" id="SSF55048">
    <property type="entry name" value="Probable ACP-binding domain of malonyl-CoA ACP transacylase"/>
    <property type="match status" value="1"/>
</dbReference>
<dbReference type="RefSeq" id="WP_085751849.1">
    <property type="nucleotide sequence ID" value="NZ_BSPR01000019.1"/>
</dbReference>
<dbReference type="SMART" id="SM00827">
    <property type="entry name" value="PKS_AT"/>
    <property type="match status" value="1"/>
</dbReference>
<dbReference type="AlphaFoldDB" id="A0A1W6LBL6"/>